<gene>
    <name evidence="2" type="ORF">VNO77_21256</name>
</gene>
<dbReference type="AlphaFoldDB" id="A0AAN9QK44"/>
<feature type="chain" id="PRO_5042911193" description="Hepcidin" evidence="1">
    <location>
        <begin position="27"/>
        <end position="76"/>
    </location>
</feature>
<comment type="caution">
    <text evidence="2">The sequence shown here is derived from an EMBL/GenBank/DDBJ whole genome shotgun (WGS) entry which is preliminary data.</text>
</comment>
<evidence type="ECO:0000313" key="2">
    <source>
        <dbReference type="EMBL" id="KAK7340550.1"/>
    </source>
</evidence>
<sequence>MAVPSIKTIVFYLLLIVVATSHVAKATSRLSLDANINKPLSANATVNGAVECDESCVCCRCTVTGAGKRCTLCCTA</sequence>
<protein>
    <recommendedName>
        <fullName evidence="4">Hepcidin</fullName>
    </recommendedName>
</protein>
<proteinExistence type="predicted"/>
<accession>A0AAN9QK44</accession>
<evidence type="ECO:0000313" key="3">
    <source>
        <dbReference type="Proteomes" id="UP001367508"/>
    </source>
</evidence>
<evidence type="ECO:0008006" key="4">
    <source>
        <dbReference type="Google" id="ProtNLM"/>
    </source>
</evidence>
<name>A0AAN9QK44_CANGL</name>
<organism evidence="2 3">
    <name type="scientific">Canavalia gladiata</name>
    <name type="common">Sword bean</name>
    <name type="synonym">Dolichos gladiatus</name>
    <dbReference type="NCBI Taxonomy" id="3824"/>
    <lineage>
        <taxon>Eukaryota</taxon>
        <taxon>Viridiplantae</taxon>
        <taxon>Streptophyta</taxon>
        <taxon>Embryophyta</taxon>
        <taxon>Tracheophyta</taxon>
        <taxon>Spermatophyta</taxon>
        <taxon>Magnoliopsida</taxon>
        <taxon>eudicotyledons</taxon>
        <taxon>Gunneridae</taxon>
        <taxon>Pentapetalae</taxon>
        <taxon>rosids</taxon>
        <taxon>fabids</taxon>
        <taxon>Fabales</taxon>
        <taxon>Fabaceae</taxon>
        <taxon>Papilionoideae</taxon>
        <taxon>50 kb inversion clade</taxon>
        <taxon>NPAAA clade</taxon>
        <taxon>indigoferoid/millettioid clade</taxon>
        <taxon>Phaseoleae</taxon>
        <taxon>Canavalia</taxon>
    </lineage>
</organism>
<keyword evidence="1" id="KW-0732">Signal</keyword>
<dbReference type="EMBL" id="JAYMYQ010000004">
    <property type="protein sequence ID" value="KAK7340550.1"/>
    <property type="molecule type" value="Genomic_DNA"/>
</dbReference>
<keyword evidence="3" id="KW-1185">Reference proteome</keyword>
<reference evidence="2 3" key="1">
    <citation type="submission" date="2024-01" db="EMBL/GenBank/DDBJ databases">
        <title>The genomes of 5 underutilized Papilionoideae crops provide insights into root nodulation and disease resistanc.</title>
        <authorList>
            <person name="Jiang F."/>
        </authorList>
    </citation>
    <scope>NUCLEOTIDE SEQUENCE [LARGE SCALE GENOMIC DNA]</scope>
    <source>
        <strain evidence="2">LVBAO_FW01</strain>
        <tissue evidence="2">Leaves</tissue>
    </source>
</reference>
<feature type="signal peptide" evidence="1">
    <location>
        <begin position="1"/>
        <end position="26"/>
    </location>
</feature>
<dbReference type="Proteomes" id="UP001367508">
    <property type="component" value="Unassembled WGS sequence"/>
</dbReference>
<evidence type="ECO:0000256" key="1">
    <source>
        <dbReference type="SAM" id="SignalP"/>
    </source>
</evidence>